<evidence type="ECO:0000256" key="2">
    <source>
        <dbReference type="ARBA" id="ARBA00023015"/>
    </source>
</evidence>
<proteinExistence type="predicted"/>
<dbReference type="Pfam" id="PF00455">
    <property type="entry name" value="DeoRC"/>
    <property type="match status" value="1"/>
</dbReference>
<dbReference type="InterPro" id="IPR014036">
    <property type="entry name" value="DeoR-like_C"/>
</dbReference>
<feature type="domain" description="HTH deoR-type" evidence="5">
    <location>
        <begin position="13"/>
        <end position="68"/>
    </location>
</feature>
<evidence type="ECO:0000256" key="3">
    <source>
        <dbReference type="ARBA" id="ARBA00023125"/>
    </source>
</evidence>
<evidence type="ECO:0000313" key="6">
    <source>
        <dbReference type="EMBL" id="MBB4107876.1"/>
    </source>
</evidence>
<dbReference type="EMBL" id="JACIEF010000002">
    <property type="protein sequence ID" value="MBB4107876.1"/>
    <property type="molecule type" value="Genomic_DNA"/>
</dbReference>
<dbReference type="SMART" id="SM01134">
    <property type="entry name" value="DeoRC"/>
    <property type="match status" value="1"/>
</dbReference>
<dbReference type="PANTHER" id="PTHR30363">
    <property type="entry name" value="HTH-TYPE TRANSCRIPTIONAL REGULATOR SRLR-RELATED"/>
    <property type="match status" value="1"/>
</dbReference>
<dbReference type="InterPro" id="IPR036390">
    <property type="entry name" value="WH_DNA-bd_sf"/>
</dbReference>
<dbReference type="InterPro" id="IPR050313">
    <property type="entry name" value="Carb_Metab_HTH_regulators"/>
</dbReference>
<name>A0A7W6K9U9_9SPHI</name>
<evidence type="ECO:0000256" key="1">
    <source>
        <dbReference type="ARBA" id="ARBA00022491"/>
    </source>
</evidence>
<evidence type="ECO:0000256" key="4">
    <source>
        <dbReference type="ARBA" id="ARBA00023163"/>
    </source>
</evidence>
<protein>
    <submittedName>
        <fullName evidence="6">DeoR/GlpR family transcriptional regulator of sugar metabolism</fullName>
    </submittedName>
</protein>
<reference evidence="6 7" key="1">
    <citation type="submission" date="2020-08" db="EMBL/GenBank/DDBJ databases">
        <title>Genomic Encyclopedia of Type Strains, Phase IV (KMG-IV): sequencing the most valuable type-strain genomes for metagenomic binning, comparative biology and taxonomic classification.</title>
        <authorList>
            <person name="Goeker M."/>
        </authorList>
    </citation>
    <scope>NUCLEOTIDE SEQUENCE [LARGE SCALE GENOMIC DNA]</scope>
    <source>
        <strain evidence="6 7">DSM 100774</strain>
    </source>
</reference>
<keyword evidence="4" id="KW-0804">Transcription</keyword>
<organism evidence="6 7">
    <name type="scientific">Pedobacter zeae</name>
    <dbReference type="NCBI Taxonomy" id="1737356"/>
    <lineage>
        <taxon>Bacteria</taxon>
        <taxon>Pseudomonadati</taxon>
        <taxon>Bacteroidota</taxon>
        <taxon>Sphingobacteriia</taxon>
        <taxon>Sphingobacteriales</taxon>
        <taxon>Sphingobacteriaceae</taxon>
        <taxon>Pedobacter</taxon>
    </lineage>
</organism>
<keyword evidence="1" id="KW-0678">Repressor</keyword>
<comment type="caution">
    <text evidence="6">The sequence shown here is derived from an EMBL/GenBank/DDBJ whole genome shotgun (WGS) entry which is preliminary data.</text>
</comment>
<dbReference type="PANTHER" id="PTHR30363:SF4">
    <property type="entry name" value="GLYCEROL-3-PHOSPHATE REGULON REPRESSOR"/>
    <property type="match status" value="1"/>
</dbReference>
<gene>
    <name evidence="6" type="ORF">GGQ60_001857</name>
</gene>
<dbReference type="Pfam" id="PF08220">
    <property type="entry name" value="HTH_DeoR"/>
    <property type="match status" value="1"/>
</dbReference>
<dbReference type="Gene3D" id="3.40.50.1360">
    <property type="match status" value="1"/>
</dbReference>
<dbReference type="SMART" id="SM00420">
    <property type="entry name" value="HTH_DEOR"/>
    <property type="match status" value="1"/>
</dbReference>
<dbReference type="PROSITE" id="PS00894">
    <property type="entry name" value="HTH_DEOR_1"/>
    <property type="match status" value="1"/>
</dbReference>
<dbReference type="PRINTS" id="PR00037">
    <property type="entry name" value="HTHLACR"/>
</dbReference>
<keyword evidence="2" id="KW-0805">Transcription regulation</keyword>
<dbReference type="AlphaFoldDB" id="A0A7W6K9U9"/>
<dbReference type="InterPro" id="IPR037171">
    <property type="entry name" value="NagB/RpiA_transferase-like"/>
</dbReference>
<dbReference type="Gene3D" id="1.10.10.10">
    <property type="entry name" value="Winged helix-like DNA-binding domain superfamily/Winged helix DNA-binding domain"/>
    <property type="match status" value="1"/>
</dbReference>
<keyword evidence="3" id="KW-0238">DNA-binding</keyword>
<dbReference type="GO" id="GO:0003700">
    <property type="term" value="F:DNA-binding transcription factor activity"/>
    <property type="evidence" value="ECO:0007669"/>
    <property type="project" value="InterPro"/>
</dbReference>
<dbReference type="SUPFAM" id="SSF100950">
    <property type="entry name" value="NagB/RpiA/CoA transferase-like"/>
    <property type="match status" value="1"/>
</dbReference>
<dbReference type="RefSeq" id="WP_229685035.1">
    <property type="nucleotide sequence ID" value="NZ_BMHZ01000001.1"/>
</dbReference>
<evidence type="ECO:0000259" key="5">
    <source>
        <dbReference type="PROSITE" id="PS51000"/>
    </source>
</evidence>
<dbReference type="PROSITE" id="PS51000">
    <property type="entry name" value="HTH_DEOR_2"/>
    <property type="match status" value="1"/>
</dbReference>
<dbReference type="InterPro" id="IPR018356">
    <property type="entry name" value="Tscrpt_reg_HTH_DeoR_CS"/>
</dbReference>
<accession>A0A7W6K9U9</accession>
<evidence type="ECO:0000313" key="7">
    <source>
        <dbReference type="Proteomes" id="UP000532273"/>
    </source>
</evidence>
<dbReference type="InterPro" id="IPR036388">
    <property type="entry name" value="WH-like_DNA-bd_sf"/>
</dbReference>
<dbReference type="GO" id="GO:0003677">
    <property type="term" value="F:DNA binding"/>
    <property type="evidence" value="ECO:0007669"/>
    <property type="project" value="UniProtKB-KW"/>
</dbReference>
<sequence length="259" mass="28935">MFIFAIYCSDMIKEERLQIIINTLDKGAKVRLDELSRLLNVSEDTVRRDIKELDSQGLLRAVRGGAISRSPIPQHYRDREKYNQQHKQVIANKALPFLKDGQVVFFDGGTSVVALAAVLPKDLKITIITNSFPVANILEDHPNAEVIFAGGRLHKTAFITIGQETIDTFRKVHADICILGICSLHHSMGITSIIYEDAQLNNIMINQARKTIALSALEKINTVEPYYVCPVNDVDVIITETEPDNAALDAYRHLGIEVV</sequence>
<dbReference type="SUPFAM" id="SSF46785">
    <property type="entry name" value="Winged helix' DNA-binding domain"/>
    <property type="match status" value="1"/>
</dbReference>
<dbReference type="Proteomes" id="UP000532273">
    <property type="component" value="Unassembled WGS sequence"/>
</dbReference>
<dbReference type="InterPro" id="IPR001034">
    <property type="entry name" value="DeoR_HTH"/>
</dbReference>